<proteinExistence type="predicted"/>
<reference evidence="1 2" key="1">
    <citation type="submission" date="2018-09" db="EMBL/GenBank/DDBJ databases">
        <title>Nocardia yunnanensis sp. nov., an actinomycete isolated from a soil sample.</title>
        <authorList>
            <person name="Zhang J."/>
        </authorList>
    </citation>
    <scope>NUCLEOTIDE SEQUENCE [LARGE SCALE GENOMIC DNA]</scope>
    <source>
        <strain evidence="1 2">CFHS0054</strain>
    </source>
</reference>
<evidence type="ECO:0000313" key="2">
    <source>
        <dbReference type="Proteomes" id="UP000267164"/>
    </source>
</evidence>
<sequence>MPVQGVAVTEIGDGLAVLRSEIAAFYAGFGHPDLLRRACGNAALLVPLIGHDEVYTSRVRGIDWICAFTSVEEYARYMVARGVLEDQMYSYQQLLGFRLIAWAAERPEPTGVSIDCVGAQPVAFPPELSDEAVEGAVA</sequence>
<protein>
    <recommendedName>
        <fullName evidence="3">SseB protein N-terminal domain-containing protein</fullName>
    </recommendedName>
</protein>
<dbReference type="OrthoDB" id="4566001at2"/>
<dbReference type="KEGG" id="nyu:D7D52_37005"/>
<name>A0A386ZKW6_9NOCA</name>
<evidence type="ECO:0000313" key="1">
    <source>
        <dbReference type="EMBL" id="AYF78502.1"/>
    </source>
</evidence>
<dbReference type="AlphaFoldDB" id="A0A386ZKW6"/>
<evidence type="ECO:0008006" key="3">
    <source>
        <dbReference type="Google" id="ProtNLM"/>
    </source>
</evidence>
<dbReference type="Proteomes" id="UP000267164">
    <property type="component" value="Chromosome"/>
</dbReference>
<gene>
    <name evidence="1" type="ORF">D7D52_37005</name>
</gene>
<keyword evidence="2" id="KW-1185">Reference proteome</keyword>
<accession>A0A386ZKW6</accession>
<dbReference type="EMBL" id="CP032568">
    <property type="protein sequence ID" value="AYF78502.1"/>
    <property type="molecule type" value="Genomic_DNA"/>
</dbReference>
<organism evidence="1 2">
    <name type="scientific">Nocardia yunnanensis</name>
    <dbReference type="NCBI Taxonomy" id="2382165"/>
    <lineage>
        <taxon>Bacteria</taxon>
        <taxon>Bacillati</taxon>
        <taxon>Actinomycetota</taxon>
        <taxon>Actinomycetes</taxon>
        <taxon>Mycobacteriales</taxon>
        <taxon>Nocardiaceae</taxon>
        <taxon>Nocardia</taxon>
    </lineage>
</organism>